<evidence type="ECO:0000256" key="1">
    <source>
        <dbReference type="SAM" id="MobiDB-lite"/>
    </source>
</evidence>
<dbReference type="EMBL" id="MPSB01000010">
    <property type="protein sequence ID" value="ONF95516.1"/>
    <property type="molecule type" value="Genomic_DNA"/>
</dbReference>
<reference evidence="2 3" key="1">
    <citation type="submission" date="2016-11" db="EMBL/GenBank/DDBJ databases">
        <title>Genome sequence of Sphingomonas jeddahensis G39.</title>
        <authorList>
            <person name="Poehlein A."/>
            <person name="Wuebbeler J.H."/>
            <person name="Steinbuechel A."/>
            <person name="Daniel R."/>
        </authorList>
    </citation>
    <scope>NUCLEOTIDE SEQUENCE [LARGE SCALE GENOMIC DNA]</scope>
    <source>
        <strain evidence="2 3">G39</strain>
    </source>
</reference>
<dbReference type="PANTHER" id="PTHR31694">
    <property type="entry name" value="DESICCATION-LIKE PROTEIN"/>
    <property type="match status" value="1"/>
</dbReference>
<organism evidence="2 3">
    <name type="scientific">Sphingomonas jeddahensis</name>
    <dbReference type="NCBI Taxonomy" id="1915074"/>
    <lineage>
        <taxon>Bacteria</taxon>
        <taxon>Pseudomonadati</taxon>
        <taxon>Pseudomonadota</taxon>
        <taxon>Alphaproteobacteria</taxon>
        <taxon>Sphingomonadales</taxon>
        <taxon>Sphingomonadaceae</taxon>
        <taxon>Sphingomonas</taxon>
    </lineage>
</organism>
<dbReference type="PANTHER" id="PTHR31694:SF26">
    <property type="entry name" value="OS05G0151100 PROTEIN"/>
    <property type="match status" value="1"/>
</dbReference>
<dbReference type="InterPro" id="IPR006311">
    <property type="entry name" value="TAT_signal"/>
</dbReference>
<gene>
    <name evidence="2" type="ORF">SPHI_21830</name>
</gene>
<evidence type="ECO:0000313" key="2">
    <source>
        <dbReference type="EMBL" id="ONF95516.1"/>
    </source>
</evidence>
<evidence type="ECO:0008006" key="4">
    <source>
        <dbReference type="Google" id="ProtNLM"/>
    </source>
</evidence>
<dbReference type="Pfam" id="PF13668">
    <property type="entry name" value="Ferritin_2"/>
    <property type="match status" value="1"/>
</dbReference>
<comment type="caution">
    <text evidence="2">The sequence shown here is derived from an EMBL/GenBank/DDBJ whole genome shotgun (WGS) entry which is preliminary data.</text>
</comment>
<dbReference type="Proteomes" id="UP000188729">
    <property type="component" value="Unassembled WGS sequence"/>
</dbReference>
<dbReference type="InterPro" id="IPR052965">
    <property type="entry name" value="Pigment-catalase-like"/>
</dbReference>
<evidence type="ECO:0000313" key="3">
    <source>
        <dbReference type="Proteomes" id="UP000188729"/>
    </source>
</evidence>
<name>A0A1V2ES62_9SPHN</name>
<dbReference type="OrthoDB" id="954262at2"/>
<feature type="region of interest" description="Disordered" evidence="1">
    <location>
        <begin position="45"/>
        <end position="72"/>
    </location>
</feature>
<dbReference type="RefSeq" id="WP_076744968.1">
    <property type="nucleotide sequence ID" value="NZ_MPSB01000010.1"/>
</dbReference>
<accession>A0A1V2ES62</accession>
<dbReference type="STRING" id="1915074.SPHI_21830"/>
<proteinExistence type="predicted"/>
<keyword evidence="3" id="KW-1185">Reference proteome</keyword>
<sequence>MIDQDTIPPMLDAAASRRAERRRFLQLAGGASVAAGGLALLSACGGGGDDDDDSSPTPSPSPSPTPTSTGNADRQVLNFALQLEYLQAQYFAYATTGAGIDAALLTGTGTAGTVTGGAAVPFADPFIAAFAREIAADARARVAFLRDLIKTEAVAQPAINLSGAADGAFTAAARTAGVVGGGELFNPFANDRNFLLGAFLLQDLIVTAYKPLVSLANAAATRNGFIGITTAQSYHAGTIRTALYANADWRADAGKFSNYRDTLNGGGDVDQGVASTDGAANITPADSNGIAYSRASGSVLNILYQNKAAVSAGGFFPAGFNGDLKTSNAN</sequence>
<dbReference type="AlphaFoldDB" id="A0A1V2ES62"/>
<dbReference type="PROSITE" id="PS51318">
    <property type="entry name" value="TAT"/>
    <property type="match status" value="1"/>
</dbReference>
<protein>
    <recommendedName>
        <fullName evidence="4">Ferritin-like domain protein</fullName>
    </recommendedName>
</protein>